<sequence>MATAAPIATDERSALAAARAPRAALRRVSGAVSDGAPVDPADLAPLNRVLAAGFDAIEADPTGRLRTVQRTRGHGPEAALLPVAASARDLLATRDPVLLHRRGNER</sequence>
<reference evidence="1" key="1">
    <citation type="submission" date="2020-02" db="EMBL/GenBank/DDBJ databases">
        <authorList>
            <person name="Meier V. D."/>
        </authorList>
    </citation>
    <scope>NUCLEOTIDE SEQUENCE</scope>
    <source>
        <strain evidence="1">AVDCRST_MAG49</strain>
    </source>
</reference>
<proteinExistence type="predicted"/>
<organism evidence="1">
    <name type="scientific">uncultured Thermomicrobiales bacterium</name>
    <dbReference type="NCBI Taxonomy" id="1645740"/>
    <lineage>
        <taxon>Bacteria</taxon>
        <taxon>Pseudomonadati</taxon>
        <taxon>Thermomicrobiota</taxon>
        <taxon>Thermomicrobia</taxon>
        <taxon>Thermomicrobiales</taxon>
        <taxon>environmental samples</taxon>
    </lineage>
</organism>
<evidence type="ECO:0000313" key="1">
    <source>
        <dbReference type="EMBL" id="CAA9533952.1"/>
    </source>
</evidence>
<dbReference type="InterPro" id="IPR023286">
    <property type="entry name" value="ABATE_dom_sf"/>
</dbReference>
<gene>
    <name evidence="1" type="ORF">AVDCRST_MAG49-111</name>
</gene>
<dbReference type="AlphaFoldDB" id="A0A6J4TVY5"/>
<dbReference type="Gene3D" id="1.10.3300.10">
    <property type="entry name" value="Jann2411-like domain"/>
    <property type="match status" value="1"/>
</dbReference>
<dbReference type="EMBL" id="CADCWG010000008">
    <property type="protein sequence ID" value="CAA9533952.1"/>
    <property type="molecule type" value="Genomic_DNA"/>
</dbReference>
<dbReference type="SUPFAM" id="SSF160904">
    <property type="entry name" value="Jann2411-like"/>
    <property type="match status" value="1"/>
</dbReference>
<name>A0A6J4TVY5_9BACT</name>
<accession>A0A6J4TVY5</accession>
<dbReference type="InterPro" id="IPR010852">
    <property type="entry name" value="ABATE"/>
</dbReference>
<dbReference type="Pfam" id="PF07336">
    <property type="entry name" value="ABATE"/>
    <property type="match status" value="1"/>
</dbReference>
<protein>
    <submittedName>
        <fullName evidence="1">Uncharacterized protein</fullName>
    </submittedName>
</protein>